<gene>
    <name evidence="1" type="ORF">D9757_004893</name>
</gene>
<protein>
    <submittedName>
        <fullName evidence="1">Uncharacterized protein</fullName>
    </submittedName>
</protein>
<organism evidence="1 2">
    <name type="scientific">Collybiopsis confluens</name>
    <dbReference type="NCBI Taxonomy" id="2823264"/>
    <lineage>
        <taxon>Eukaryota</taxon>
        <taxon>Fungi</taxon>
        <taxon>Dikarya</taxon>
        <taxon>Basidiomycota</taxon>
        <taxon>Agaricomycotina</taxon>
        <taxon>Agaricomycetes</taxon>
        <taxon>Agaricomycetidae</taxon>
        <taxon>Agaricales</taxon>
        <taxon>Marasmiineae</taxon>
        <taxon>Omphalotaceae</taxon>
        <taxon>Collybiopsis</taxon>
    </lineage>
</organism>
<accession>A0A8H5HT53</accession>
<dbReference type="EMBL" id="JAACJN010000024">
    <property type="protein sequence ID" value="KAF5389052.1"/>
    <property type="molecule type" value="Genomic_DNA"/>
</dbReference>
<keyword evidence="2" id="KW-1185">Reference proteome</keyword>
<name>A0A8H5HT53_9AGAR</name>
<proteinExistence type="predicted"/>
<reference evidence="1 2" key="1">
    <citation type="journal article" date="2020" name="ISME J.">
        <title>Uncovering the hidden diversity of litter-decomposition mechanisms in mushroom-forming fungi.</title>
        <authorList>
            <person name="Floudas D."/>
            <person name="Bentzer J."/>
            <person name="Ahren D."/>
            <person name="Johansson T."/>
            <person name="Persson P."/>
            <person name="Tunlid A."/>
        </authorList>
    </citation>
    <scope>NUCLEOTIDE SEQUENCE [LARGE SCALE GENOMIC DNA]</scope>
    <source>
        <strain evidence="1 2">CBS 406.79</strain>
    </source>
</reference>
<dbReference type="AlphaFoldDB" id="A0A8H5HT53"/>
<dbReference type="OrthoDB" id="10039147at2759"/>
<dbReference type="Proteomes" id="UP000518752">
    <property type="component" value="Unassembled WGS sequence"/>
</dbReference>
<comment type="caution">
    <text evidence="1">The sequence shown here is derived from an EMBL/GenBank/DDBJ whole genome shotgun (WGS) entry which is preliminary data.</text>
</comment>
<evidence type="ECO:0000313" key="1">
    <source>
        <dbReference type="EMBL" id="KAF5389052.1"/>
    </source>
</evidence>
<sequence length="68" mass="7835">MSNVLNLLGAITPPPFVAPDSYDGMEFRWKFLAFRPHCQLFSTPPLNGSNASTIPQTFKRKHFYWALY</sequence>
<evidence type="ECO:0000313" key="2">
    <source>
        <dbReference type="Proteomes" id="UP000518752"/>
    </source>
</evidence>